<gene>
    <name evidence="2" type="ORF">LUZ62_089381</name>
</gene>
<dbReference type="PANTHER" id="PTHR34483">
    <property type="entry name" value="OS09G0129800 PROTEIN"/>
    <property type="match status" value="1"/>
</dbReference>
<name>A0AAV8CKG3_9POAL</name>
<evidence type="ECO:0000256" key="1">
    <source>
        <dbReference type="SAM" id="Phobius"/>
    </source>
</evidence>
<evidence type="ECO:0000313" key="3">
    <source>
        <dbReference type="Proteomes" id="UP001140206"/>
    </source>
</evidence>
<sequence>MAKSSPFSFLWQALHLPSKNPKLFANVVLIYILSHGLLYISFLLSIAPLTSKLTELAKSIPTIDPSSPEFTELINTIKAVTKEFLIFEIIYYVFLFVISCFLSIITYYANSATYLGEMLTLKDVLKKVKSIIKGPLITHLFASLFTLVYFISLAVIIFAVSSYFKAYNSNISSWFWQIPLILFGSLLLVYLSIIWSMGVAISVIKPNLYGIGAISHATKLLKGKKMQVFLLIFALIITSGILHVGNFIIMKFAPGSKAGSWVLGFVYQLLLQAMNFYTMMAITVLYYECNQSIGDQIEYTKLSTASIV</sequence>
<dbReference type="PANTHER" id="PTHR34483:SF7">
    <property type="entry name" value="TRANSMEMBRANE PROTEIN"/>
    <property type="match status" value="1"/>
</dbReference>
<reference evidence="2" key="1">
    <citation type="submission" date="2022-08" db="EMBL/GenBank/DDBJ databases">
        <authorList>
            <person name="Marques A."/>
        </authorList>
    </citation>
    <scope>NUCLEOTIDE SEQUENCE</scope>
    <source>
        <strain evidence="2">RhyPub2mFocal</strain>
        <tissue evidence="2">Leaves</tissue>
    </source>
</reference>
<keyword evidence="3" id="KW-1185">Reference proteome</keyword>
<feature type="transmembrane region" description="Helical" evidence="1">
    <location>
        <begin position="180"/>
        <end position="204"/>
    </location>
</feature>
<keyword evidence="1" id="KW-1133">Transmembrane helix</keyword>
<feature type="transmembrane region" description="Helical" evidence="1">
    <location>
        <begin position="89"/>
        <end position="109"/>
    </location>
</feature>
<dbReference type="AlphaFoldDB" id="A0AAV8CKG3"/>
<feature type="transmembrane region" description="Helical" evidence="1">
    <location>
        <begin position="136"/>
        <end position="160"/>
    </location>
</feature>
<dbReference type="EMBL" id="JAMFTS010000005">
    <property type="protein sequence ID" value="KAJ4754976.1"/>
    <property type="molecule type" value="Genomic_DNA"/>
</dbReference>
<accession>A0AAV8CKG3</accession>
<keyword evidence="1 2" id="KW-0812">Transmembrane</keyword>
<proteinExistence type="predicted"/>
<evidence type="ECO:0000313" key="2">
    <source>
        <dbReference type="EMBL" id="KAJ4754976.1"/>
    </source>
</evidence>
<dbReference type="Proteomes" id="UP001140206">
    <property type="component" value="Chromosome 5"/>
</dbReference>
<feature type="transmembrane region" description="Helical" evidence="1">
    <location>
        <begin position="228"/>
        <end position="249"/>
    </location>
</feature>
<keyword evidence="1" id="KW-0472">Membrane</keyword>
<comment type="caution">
    <text evidence="2">The sequence shown here is derived from an EMBL/GenBank/DDBJ whole genome shotgun (WGS) entry which is preliminary data.</text>
</comment>
<feature type="transmembrane region" description="Helical" evidence="1">
    <location>
        <begin position="261"/>
        <end position="287"/>
    </location>
</feature>
<organism evidence="2 3">
    <name type="scientific">Rhynchospora pubera</name>
    <dbReference type="NCBI Taxonomy" id="906938"/>
    <lineage>
        <taxon>Eukaryota</taxon>
        <taxon>Viridiplantae</taxon>
        <taxon>Streptophyta</taxon>
        <taxon>Embryophyta</taxon>
        <taxon>Tracheophyta</taxon>
        <taxon>Spermatophyta</taxon>
        <taxon>Magnoliopsida</taxon>
        <taxon>Liliopsida</taxon>
        <taxon>Poales</taxon>
        <taxon>Cyperaceae</taxon>
        <taxon>Cyperoideae</taxon>
        <taxon>Rhynchosporeae</taxon>
        <taxon>Rhynchospora</taxon>
    </lineage>
</organism>
<protein>
    <submittedName>
        <fullName evidence="2">Transmembrane protein</fullName>
    </submittedName>
</protein>
<feature type="transmembrane region" description="Helical" evidence="1">
    <location>
        <begin position="23"/>
        <end position="47"/>
    </location>
</feature>